<organism evidence="2 3">
    <name type="scientific">Caerostris extrusa</name>
    <name type="common">Bark spider</name>
    <name type="synonym">Caerostris bankana</name>
    <dbReference type="NCBI Taxonomy" id="172846"/>
    <lineage>
        <taxon>Eukaryota</taxon>
        <taxon>Metazoa</taxon>
        <taxon>Ecdysozoa</taxon>
        <taxon>Arthropoda</taxon>
        <taxon>Chelicerata</taxon>
        <taxon>Arachnida</taxon>
        <taxon>Araneae</taxon>
        <taxon>Araneomorphae</taxon>
        <taxon>Entelegynae</taxon>
        <taxon>Araneoidea</taxon>
        <taxon>Araneidae</taxon>
        <taxon>Caerostris</taxon>
    </lineage>
</organism>
<keyword evidence="1" id="KW-1133">Transmembrane helix</keyword>
<reference evidence="2 3" key="1">
    <citation type="submission" date="2021-06" db="EMBL/GenBank/DDBJ databases">
        <title>Caerostris extrusa draft genome.</title>
        <authorList>
            <person name="Kono N."/>
            <person name="Arakawa K."/>
        </authorList>
    </citation>
    <scope>NUCLEOTIDE SEQUENCE [LARGE SCALE GENOMIC DNA]</scope>
</reference>
<protein>
    <submittedName>
        <fullName evidence="2">Uncharacterized protein</fullName>
    </submittedName>
</protein>
<feature type="transmembrane region" description="Helical" evidence="1">
    <location>
        <begin position="20"/>
        <end position="42"/>
    </location>
</feature>
<keyword evidence="1" id="KW-0812">Transmembrane</keyword>
<dbReference type="Proteomes" id="UP001054945">
    <property type="component" value="Unassembled WGS sequence"/>
</dbReference>
<keyword evidence="1" id="KW-0472">Membrane</keyword>
<evidence type="ECO:0000313" key="2">
    <source>
        <dbReference type="EMBL" id="GIY80590.1"/>
    </source>
</evidence>
<evidence type="ECO:0000313" key="3">
    <source>
        <dbReference type="Proteomes" id="UP001054945"/>
    </source>
</evidence>
<dbReference type="AlphaFoldDB" id="A0AAV4WCF7"/>
<name>A0AAV4WCF7_CAEEX</name>
<keyword evidence="3" id="KW-1185">Reference proteome</keyword>
<accession>A0AAV4WCF7</accession>
<sequence>MEHSELMAFSNPPTPLLNIFFSLFLFLLFFSRPLSLSCLFIISQKTPRKIRHLSSSEFHCGGRDHPSFLPSVKMEPIPPLKEVEWEEERKFGRLREKQWFFSRIQGHKTF</sequence>
<comment type="caution">
    <text evidence="2">The sequence shown here is derived from an EMBL/GenBank/DDBJ whole genome shotgun (WGS) entry which is preliminary data.</text>
</comment>
<evidence type="ECO:0000256" key="1">
    <source>
        <dbReference type="SAM" id="Phobius"/>
    </source>
</evidence>
<gene>
    <name evidence="2" type="ORF">CEXT_467131</name>
</gene>
<dbReference type="EMBL" id="BPLR01016028">
    <property type="protein sequence ID" value="GIY80590.1"/>
    <property type="molecule type" value="Genomic_DNA"/>
</dbReference>
<proteinExistence type="predicted"/>